<dbReference type="GO" id="GO:0043571">
    <property type="term" value="P:maintenance of CRISPR repeat elements"/>
    <property type="evidence" value="ECO:0007669"/>
    <property type="project" value="UniProtKB-UniRule"/>
</dbReference>
<evidence type="ECO:0000256" key="10">
    <source>
        <dbReference type="PIRNR" id="PIRNR032582"/>
    </source>
</evidence>
<dbReference type="PIRSF" id="PIRSF032582">
    <property type="entry name" value="Cas2"/>
    <property type="match status" value="1"/>
</dbReference>
<evidence type="ECO:0000256" key="2">
    <source>
        <dbReference type="ARBA" id="ARBA00009959"/>
    </source>
</evidence>
<dbReference type="EMBL" id="MQVS01000008">
    <property type="protein sequence ID" value="OKL51305.1"/>
    <property type="molecule type" value="Genomic_DNA"/>
</dbReference>
<evidence type="ECO:0000313" key="12">
    <source>
        <dbReference type="Proteomes" id="UP000185612"/>
    </source>
</evidence>
<comment type="similarity">
    <text evidence="2 9 10">Belongs to the CRISPR-associated endoribonuclease Cas2 protein family.</text>
</comment>
<dbReference type="OrthoDB" id="9798176at2"/>
<protein>
    <recommendedName>
        <fullName evidence="9">CRISPR-associated endoribonuclease Cas2</fullName>
        <ecNumber evidence="9">3.1.-.-</ecNumber>
    </recommendedName>
</protein>
<dbReference type="Pfam" id="PF09827">
    <property type="entry name" value="CRISPR_Cas2"/>
    <property type="match status" value="1"/>
</dbReference>
<comment type="caution">
    <text evidence="11">The sequence shown here is derived from an EMBL/GenBank/DDBJ whole genome shotgun (WGS) entry which is preliminary data.</text>
</comment>
<evidence type="ECO:0000256" key="9">
    <source>
        <dbReference type="HAMAP-Rule" id="MF_01471"/>
    </source>
</evidence>
<dbReference type="GO" id="GO:0016787">
    <property type="term" value="F:hydrolase activity"/>
    <property type="evidence" value="ECO:0007669"/>
    <property type="project" value="UniProtKB-KW"/>
</dbReference>
<gene>
    <name evidence="9" type="primary">cas2</name>
    <name evidence="11" type="ORF">BSZ40_08330</name>
</gene>
<comment type="function">
    <text evidence="9">CRISPR (clustered regularly interspaced short palindromic repeat), is an adaptive immune system that provides protection against mobile genetic elements (viruses, transposable elements and conjugative plasmids). CRISPR clusters contain sequences complementary to antecedent mobile elements and target invading nucleic acids. CRISPR clusters are transcribed and processed into CRISPR RNA (crRNA). Functions as a ssRNA-specific endoribonuclease. Involved in the integration of spacer DNA into the CRISPR cassette.</text>
</comment>
<keyword evidence="7 9" id="KW-0460">Magnesium</keyword>
<dbReference type="CDD" id="cd09725">
    <property type="entry name" value="Cas2_I_II_III"/>
    <property type="match status" value="1"/>
</dbReference>
<accession>A0A1Q5PV48</accession>
<evidence type="ECO:0000256" key="1">
    <source>
        <dbReference type="ARBA" id="ARBA00001946"/>
    </source>
</evidence>
<evidence type="ECO:0000256" key="3">
    <source>
        <dbReference type="ARBA" id="ARBA00022722"/>
    </source>
</evidence>
<sequence length="95" mass="10698">MALDAIIAYDIASNRRRTRIAALLEGWGFRIQESVFQLSVSQAELAEIQRQLQELIVESDDVIHIYRLCRSCANGIVVLGTAPTIHDRGLYLGVW</sequence>
<dbReference type="SUPFAM" id="SSF143430">
    <property type="entry name" value="TTP0101/SSO1404-like"/>
    <property type="match status" value="1"/>
</dbReference>
<dbReference type="PANTHER" id="PTHR34405:SF3">
    <property type="entry name" value="CRISPR-ASSOCIATED ENDORIBONUCLEASE CAS2 3"/>
    <property type="match status" value="1"/>
</dbReference>
<dbReference type="GO" id="GO:0004521">
    <property type="term" value="F:RNA endonuclease activity"/>
    <property type="evidence" value="ECO:0007669"/>
    <property type="project" value="UniProtKB-UniRule"/>
</dbReference>
<dbReference type="GO" id="GO:0046872">
    <property type="term" value="F:metal ion binding"/>
    <property type="evidence" value="ECO:0007669"/>
    <property type="project" value="UniProtKB-UniRule"/>
</dbReference>
<evidence type="ECO:0000313" key="11">
    <source>
        <dbReference type="EMBL" id="OKL51305.1"/>
    </source>
</evidence>
<dbReference type="AlphaFoldDB" id="A0A1Q5PV48"/>
<evidence type="ECO:0000256" key="6">
    <source>
        <dbReference type="ARBA" id="ARBA00022801"/>
    </source>
</evidence>
<evidence type="ECO:0000256" key="7">
    <source>
        <dbReference type="ARBA" id="ARBA00022842"/>
    </source>
</evidence>
<keyword evidence="5 9" id="KW-0255">Endonuclease</keyword>
<reference evidence="12" key="1">
    <citation type="submission" date="2016-12" db="EMBL/GenBank/DDBJ databases">
        <authorList>
            <person name="Meng X."/>
        </authorList>
    </citation>
    <scope>NUCLEOTIDE SEQUENCE [LARGE SCALE GENOMIC DNA]</scope>
    <source>
        <strain evidence="12">DSM 20732</strain>
    </source>
</reference>
<keyword evidence="12" id="KW-1185">Reference proteome</keyword>
<comment type="cofactor">
    <cofactor evidence="1 9">
        <name>Mg(2+)</name>
        <dbReference type="ChEBI" id="CHEBI:18420"/>
    </cofactor>
</comment>
<organism evidence="11 12">
    <name type="scientific">Buchananella hordeovulneris</name>
    <dbReference type="NCBI Taxonomy" id="52770"/>
    <lineage>
        <taxon>Bacteria</taxon>
        <taxon>Bacillati</taxon>
        <taxon>Actinomycetota</taxon>
        <taxon>Actinomycetes</taxon>
        <taxon>Actinomycetales</taxon>
        <taxon>Actinomycetaceae</taxon>
        <taxon>Buchananella</taxon>
    </lineage>
</organism>
<keyword evidence="6 9" id="KW-0378">Hydrolase</keyword>
<evidence type="ECO:0000256" key="4">
    <source>
        <dbReference type="ARBA" id="ARBA00022723"/>
    </source>
</evidence>
<dbReference type="GO" id="GO:0051607">
    <property type="term" value="P:defense response to virus"/>
    <property type="evidence" value="ECO:0007669"/>
    <property type="project" value="UniProtKB-UniRule"/>
</dbReference>
<dbReference type="HAMAP" id="MF_01471">
    <property type="entry name" value="Cas2"/>
    <property type="match status" value="1"/>
</dbReference>
<feature type="binding site" evidence="9">
    <location>
        <position position="10"/>
    </location>
    <ligand>
        <name>Mg(2+)</name>
        <dbReference type="ChEBI" id="CHEBI:18420"/>
        <note>catalytic</note>
    </ligand>
</feature>
<dbReference type="Gene3D" id="3.30.70.240">
    <property type="match status" value="1"/>
</dbReference>
<keyword evidence="8 9" id="KW-0051">Antiviral defense</keyword>
<name>A0A1Q5PV48_9ACTO</name>
<dbReference type="InterPro" id="IPR019199">
    <property type="entry name" value="Virulence_VapD/CRISPR_Cas2"/>
</dbReference>
<dbReference type="PANTHER" id="PTHR34405">
    <property type="entry name" value="CRISPR-ASSOCIATED ENDORIBONUCLEASE CAS2"/>
    <property type="match status" value="1"/>
</dbReference>
<dbReference type="EC" id="3.1.-.-" evidence="9"/>
<keyword evidence="4 9" id="KW-0479">Metal-binding</keyword>
<dbReference type="Proteomes" id="UP000185612">
    <property type="component" value="Unassembled WGS sequence"/>
</dbReference>
<evidence type="ECO:0000256" key="5">
    <source>
        <dbReference type="ARBA" id="ARBA00022759"/>
    </source>
</evidence>
<proteinExistence type="inferred from homology"/>
<dbReference type="InterPro" id="IPR021127">
    <property type="entry name" value="CRISPR_associated_Cas2"/>
</dbReference>
<dbReference type="RefSeq" id="WP_073825175.1">
    <property type="nucleotide sequence ID" value="NZ_JAUNKL010000027.1"/>
</dbReference>
<evidence type="ECO:0000256" key="8">
    <source>
        <dbReference type="ARBA" id="ARBA00023118"/>
    </source>
</evidence>
<dbReference type="NCBIfam" id="TIGR01573">
    <property type="entry name" value="cas2"/>
    <property type="match status" value="1"/>
</dbReference>
<comment type="subunit">
    <text evidence="9">Homodimer, forms a heterotetramer with a Cas1 homodimer.</text>
</comment>
<keyword evidence="3 9" id="KW-0540">Nuclease</keyword>
<dbReference type="STRING" id="52770.BSZ40_08330"/>